<evidence type="ECO:0000256" key="4">
    <source>
        <dbReference type="ARBA" id="ARBA00022989"/>
    </source>
</evidence>
<dbReference type="OMA" id="RNGKKCM"/>
<evidence type="ECO:0000256" key="3">
    <source>
        <dbReference type="ARBA" id="ARBA00022692"/>
    </source>
</evidence>
<accession>A0A1Y1I6Z5</accession>
<name>A0A1Y1I6Z5_KLENI</name>
<evidence type="ECO:0000256" key="5">
    <source>
        <dbReference type="ARBA" id="ARBA00023136"/>
    </source>
</evidence>
<dbReference type="PANTHER" id="PTHR12668:SF38">
    <property type="entry name" value="PROTEIN FATTY ACID EXPORT 4, CHLOROPLASTIC"/>
    <property type="match status" value="1"/>
</dbReference>
<keyword evidence="3 6" id="KW-0812">Transmembrane</keyword>
<keyword evidence="4 6" id="KW-1133">Transmembrane helix</keyword>
<dbReference type="GO" id="GO:0016020">
    <property type="term" value="C:membrane"/>
    <property type="evidence" value="ECO:0007669"/>
    <property type="project" value="UniProtKB-SubCell"/>
</dbReference>
<dbReference type="PANTHER" id="PTHR12668">
    <property type="entry name" value="TRANSMEMBRANE PROTEIN 14, 15"/>
    <property type="match status" value="1"/>
</dbReference>
<reference evidence="7 8" key="1">
    <citation type="journal article" date="2014" name="Nat. Commun.">
        <title>Klebsormidium flaccidum genome reveals primary factors for plant terrestrial adaptation.</title>
        <authorList>
            <person name="Hori K."/>
            <person name="Maruyama F."/>
            <person name="Fujisawa T."/>
            <person name="Togashi T."/>
            <person name="Yamamoto N."/>
            <person name="Seo M."/>
            <person name="Sato S."/>
            <person name="Yamada T."/>
            <person name="Mori H."/>
            <person name="Tajima N."/>
            <person name="Moriyama T."/>
            <person name="Ikeuchi M."/>
            <person name="Watanabe M."/>
            <person name="Wada H."/>
            <person name="Kobayashi K."/>
            <person name="Saito M."/>
            <person name="Masuda T."/>
            <person name="Sasaki-Sekimoto Y."/>
            <person name="Mashiguchi K."/>
            <person name="Awai K."/>
            <person name="Shimojima M."/>
            <person name="Masuda S."/>
            <person name="Iwai M."/>
            <person name="Nobusawa T."/>
            <person name="Narise T."/>
            <person name="Kondo S."/>
            <person name="Saito H."/>
            <person name="Sato R."/>
            <person name="Murakawa M."/>
            <person name="Ihara Y."/>
            <person name="Oshima-Yamada Y."/>
            <person name="Ohtaka K."/>
            <person name="Satoh M."/>
            <person name="Sonobe K."/>
            <person name="Ishii M."/>
            <person name="Ohtani R."/>
            <person name="Kanamori-Sato M."/>
            <person name="Honoki R."/>
            <person name="Miyazaki D."/>
            <person name="Mochizuki H."/>
            <person name="Umetsu J."/>
            <person name="Higashi K."/>
            <person name="Shibata D."/>
            <person name="Kamiya Y."/>
            <person name="Sato N."/>
            <person name="Nakamura Y."/>
            <person name="Tabata S."/>
            <person name="Ida S."/>
            <person name="Kurokawa K."/>
            <person name="Ohta H."/>
        </authorList>
    </citation>
    <scope>NUCLEOTIDE SEQUENCE [LARGE SCALE GENOMIC DNA]</scope>
    <source>
        <strain evidence="7 8">NIES-2285</strain>
    </source>
</reference>
<proteinExistence type="inferred from homology"/>
<evidence type="ECO:0000313" key="7">
    <source>
        <dbReference type="EMBL" id="GAQ84497.1"/>
    </source>
</evidence>
<keyword evidence="5 6" id="KW-0472">Membrane</keyword>
<evidence type="ECO:0000256" key="6">
    <source>
        <dbReference type="SAM" id="Phobius"/>
    </source>
</evidence>
<evidence type="ECO:0000256" key="2">
    <source>
        <dbReference type="ARBA" id="ARBA00007590"/>
    </source>
</evidence>
<feature type="transmembrane region" description="Helical" evidence="6">
    <location>
        <begin position="131"/>
        <end position="148"/>
    </location>
</feature>
<dbReference type="InterPro" id="IPR005349">
    <property type="entry name" value="TMEM14"/>
</dbReference>
<dbReference type="STRING" id="105231.A0A1Y1I6Z5"/>
<evidence type="ECO:0000313" key="8">
    <source>
        <dbReference type="Proteomes" id="UP000054558"/>
    </source>
</evidence>
<feature type="transmembrane region" description="Helical" evidence="6">
    <location>
        <begin position="104"/>
        <end position="124"/>
    </location>
</feature>
<dbReference type="OrthoDB" id="5620at2759"/>
<evidence type="ECO:0000256" key="1">
    <source>
        <dbReference type="ARBA" id="ARBA00004370"/>
    </source>
</evidence>
<dbReference type="EMBL" id="DF237140">
    <property type="protein sequence ID" value="GAQ84497.1"/>
    <property type="molecule type" value="Genomic_DNA"/>
</dbReference>
<feature type="transmembrane region" description="Helical" evidence="6">
    <location>
        <begin position="160"/>
        <end position="179"/>
    </location>
</feature>
<dbReference type="Pfam" id="PF03647">
    <property type="entry name" value="Tmemb_14"/>
    <property type="match status" value="1"/>
</dbReference>
<comment type="similarity">
    <text evidence="2">Belongs to the TMEM14 family.</text>
</comment>
<dbReference type="AlphaFoldDB" id="A0A1Y1I6Z5"/>
<organism evidence="7 8">
    <name type="scientific">Klebsormidium nitens</name>
    <name type="common">Green alga</name>
    <name type="synonym">Ulothrix nitens</name>
    <dbReference type="NCBI Taxonomy" id="105231"/>
    <lineage>
        <taxon>Eukaryota</taxon>
        <taxon>Viridiplantae</taxon>
        <taxon>Streptophyta</taxon>
        <taxon>Klebsormidiophyceae</taxon>
        <taxon>Klebsormidiales</taxon>
        <taxon>Klebsormidiaceae</taxon>
        <taxon>Klebsormidium</taxon>
    </lineage>
</organism>
<dbReference type="InterPro" id="IPR044890">
    <property type="entry name" value="TMEM14_sf"/>
</dbReference>
<evidence type="ECO:0008006" key="9">
    <source>
        <dbReference type="Google" id="ProtNLM"/>
    </source>
</evidence>
<comment type="subcellular location">
    <subcellularLocation>
        <location evidence="1">Membrane</location>
    </subcellularLocation>
</comment>
<feature type="transmembrane region" description="Helical" evidence="6">
    <location>
        <begin position="186"/>
        <end position="204"/>
    </location>
</feature>
<protein>
    <recommendedName>
        <fullName evidence="9">TMEM14 family protein</fullName>
    </recommendedName>
</protein>
<dbReference type="Proteomes" id="UP000054558">
    <property type="component" value="Unassembled WGS sequence"/>
</dbReference>
<gene>
    <name evidence="7" type="ORF">KFL_001910160</name>
</gene>
<sequence>MAAATFVRAPLCRAPVACLASSSNADVSARSSCVAAFSFGSPKSARITRRQASRALSSSLWGQRAASRSSPFCKETGKGASLRKRQSGASGGALQAQAVSQETASIWTAVYGLLLLGGGTSAYLKSGSKQSVISGALGAALSAMAYYLESQESTHQTGLAVAFGYSILFASVFGIRLFATKKAFPAAPLLALSLASAFVFASAYSA</sequence>
<keyword evidence="8" id="KW-1185">Reference proteome</keyword>
<dbReference type="Gene3D" id="1.10.10.1740">
    <property type="entry name" value="Transmembrane protein 14-like"/>
    <property type="match status" value="1"/>
</dbReference>